<evidence type="ECO:0000313" key="4">
    <source>
        <dbReference type="Proteomes" id="UP000271937"/>
    </source>
</evidence>
<name>A0A3P3W7C0_9FLAO</name>
<accession>A0A3P3W7C0</accession>
<organism evidence="3 4">
    <name type="scientific">Flavobacterium macacae</name>
    <dbReference type="NCBI Taxonomy" id="2488993"/>
    <lineage>
        <taxon>Bacteria</taxon>
        <taxon>Pseudomonadati</taxon>
        <taxon>Bacteroidota</taxon>
        <taxon>Flavobacteriia</taxon>
        <taxon>Flavobacteriales</taxon>
        <taxon>Flavobacteriaceae</taxon>
        <taxon>Flavobacterium</taxon>
    </lineage>
</organism>
<dbReference type="NCBIfam" id="TIGR04183">
    <property type="entry name" value="Por_Secre_tail"/>
    <property type="match status" value="1"/>
</dbReference>
<protein>
    <submittedName>
        <fullName evidence="3">T9SS C-terminal target domain-containing protein</fullName>
    </submittedName>
</protein>
<dbReference type="Pfam" id="PF18962">
    <property type="entry name" value="Por_Secre_tail"/>
    <property type="match status" value="1"/>
</dbReference>
<evidence type="ECO:0000313" key="3">
    <source>
        <dbReference type="EMBL" id="RRJ90207.1"/>
    </source>
</evidence>
<evidence type="ECO:0000256" key="1">
    <source>
        <dbReference type="ARBA" id="ARBA00022729"/>
    </source>
</evidence>
<comment type="caution">
    <text evidence="3">The sequence shown here is derived from an EMBL/GenBank/DDBJ whole genome shotgun (WGS) entry which is preliminary data.</text>
</comment>
<dbReference type="EMBL" id="RQVR01000012">
    <property type="protein sequence ID" value="RRJ90207.1"/>
    <property type="molecule type" value="Genomic_DNA"/>
</dbReference>
<dbReference type="RefSeq" id="WP_125013162.1">
    <property type="nucleotide sequence ID" value="NZ_RQVR01000012.1"/>
</dbReference>
<dbReference type="InterPro" id="IPR026444">
    <property type="entry name" value="Secre_tail"/>
</dbReference>
<dbReference type="Proteomes" id="UP000271937">
    <property type="component" value="Unassembled WGS sequence"/>
</dbReference>
<sequence>MSIWSKGNIPNCDEAVNVNSGHIITLNSASNVSRSLTVSSGGTLNVTSGNLTIGCTDNNATLNLLGNLNVTGGNLNVNGNIAAAYGSVFSQSGGNINVDGNSGNIATSVADGTRIIDVIPENASSLNWTGGTLTIVDPHAATAANDVLRLSGQFDGYVNVTSGHTIKFGDGFSNQSGGNATNGFRVNTWAITSGLPLGNVIVEGPAGTNRHLTGTYQIPVYGNLTINNGGESRVSTLYLNGNAVINSGGTLTSSTGFFFVNGRFIDASTVGFTPSINAQQFTNNGVVRNSATVSTANLNNLVINNASALGVTLNSPVSLSGTMTLTNGLLNTSATNILKINQGGSVAGGSNTTFVNGPMTRVFTSERTASGTYSSATQFPVGKNGSFLPLYIDPSTATESVEFKAEAFTSNQGTHPQNITSLSNNRWETAIILGNDSFINANIRIVNASISAESKIVQSETASGEYSLFSPASIVGTGTLTTVSPIIATDFKGFFSHGIENQLGTDTFTKSVFKAYPNPVKDVLNLSSSEEISSIEIYNLIGQRVLFKKVNDLQISIDLSSLPKLTYILKAFCGDYVQTVKIIKE</sequence>
<dbReference type="OrthoDB" id="1447704at2"/>
<evidence type="ECO:0000259" key="2">
    <source>
        <dbReference type="Pfam" id="PF18962"/>
    </source>
</evidence>
<feature type="domain" description="Secretion system C-terminal sorting" evidence="2">
    <location>
        <begin position="516"/>
        <end position="582"/>
    </location>
</feature>
<gene>
    <name evidence="3" type="ORF">EG849_11145</name>
</gene>
<dbReference type="AlphaFoldDB" id="A0A3P3W7C0"/>
<reference evidence="3 4" key="1">
    <citation type="submission" date="2018-11" db="EMBL/GenBank/DDBJ databases">
        <title>Flavobacterium sp. nov., YIM 102600 draft genome.</title>
        <authorList>
            <person name="Li G."/>
            <person name="Jiang Y."/>
        </authorList>
    </citation>
    <scope>NUCLEOTIDE SEQUENCE [LARGE SCALE GENOMIC DNA]</scope>
    <source>
        <strain evidence="3 4">YIM 102600</strain>
    </source>
</reference>
<proteinExistence type="predicted"/>
<keyword evidence="4" id="KW-1185">Reference proteome</keyword>
<keyword evidence="1" id="KW-0732">Signal</keyword>